<comment type="caution">
    <text evidence="1">The sequence shown here is derived from an EMBL/GenBank/DDBJ whole genome shotgun (WGS) entry which is preliminary data.</text>
</comment>
<name>A0A812MWI3_SYMPI</name>
<keyword evidence="2" id="KW-1185">Reference proteome</keyword>
<reference evidence="1" key="1">
    <citation type="submission" date="2021-02" db="EMBL/GenBank/DDBJ databases">
        <authorList>
            <person name="Dougan E. K."/>
            <person name="Rhodes N."/>
            <person name="Thang M."/>
            <person name="Chan C."/>
        </authorList>
    </citation>
    <scope>NUCLEOTIDE SEQUENCE</scope>
</reference>
<protein>
    <submittedName>
        <fullName evidence="1">Uncharacterized protein</fullName>
    </submittedName>
</protein>
<evidence type="ECO:0000313" key="1">
    <source>
        <dbReference type="EMBL" id="CAE7277541.1"/>
    </source>
</evidence>
<sequence length="196" mass="21670">MRDDDGLSHVEAIPRISTPMASRTGSGAVLLNSEAMAVGGPSPGVVEWLHHQAICQSLADEGTQDMQASFAFVQAREELLAWWCRRAWEDRRIKEAAEAVKRRTGLERAVALSSYCRFAVTAKKAAQQACQVSGGQQDLLRAWQRCRQSRAWPAEAAKRSFEDAAQDAVSLREDCCGDVRCLAYFRELRGGSSQRP</sequence>
<dbReference type="Proteomes" id="UP000649617">
    <property type="component" value="Unassembled WGS sequence"/>
</dbReference>
<gene>
    <name evidence="1" type="ORF">SPIL2461_LOCUS6208</name>
</gene>
<proteinExistence type="predicted"/>
<dbReference type="OrthoDB" id="436290at2759"/>
<evidence type="ECO:0000313" key="2">
    <source>
        <dbReference type="Proteomes" id="UP000649617"/>
    </source>
</evidence>
<dbReference type="EMBL" id="CAJNIZ010009193">
    <property type="protein sequence ID" value="CAE7277541.1"/>
    <property type="molecule type" value="Genomic_DNA"/>
</dbReference>
<organism evidence="1 2">
    <name type="scientific">Symbiodinium pilosum</name>
    <name type="common">Dinoflagellate</name>
    <dbReference type="NCBI Taxonomy" id="2952"/>
    <lineage>
        <taxon>Eukaryota</taxon>
        <taxon>Sar</taxon>
        <taxon>Alveolata</taxon>
        <taxon>Dinophyceae</taxon>
        <taxon>Suessiales</taxon>
        <taxon>Symbiodiniaceae</taxon>
        <taxon>Symbiodinium</taxon>
    </lineage>
</organism>
<dbReference type="AlphaFoldDB" id="A0A812MWI3"/>
<accession>A0A812MWI3</accession>